<reference evidence="1 2" key="1">
    <citation type="submission" date="2014-06" db="EMBL/GenBank/DDBJ databases">
        <authorList>
            <person name="Teng J.L."/>
            <person name="Huang Y."/>
            <person name="Tse H."/>
            <person name="Lau S.K."/>
            <person name="Woo P.C."/>
        </authorList>
    </citation>
    <scope>NUCLEOTIDE SEQUENCE [LARGE SCALE GENOMIC DNA]</scope>
    <source>
        <strain evidence="1 2">HKU4</strain>
    </source>
</reference>
<comment type="caution">
    <text evidence="1">The sequence shown here is derived from an EMBL/GenBank/DDBJ whole genome shotgun (WGS) entry which is preliminary data.</text>
</comment>
<dbReference type="Proteomes" id="UP000030019">
    <property type="component" value="Unassembled WGS sequence"/>
</dbReference>
<dbReference type="AlphaFoldDB" id="A0A0A0DJ65"/>
<dbReference type="STRING" id="176090.SSIN_0360"/>
<accession>A0A0A0DJ65</accession>
<dbReference type="EMBL" id="JPEN01000029">
    <property type="protein sequence ID" value="KGM37868.1"/>
    <property type="molecule type" value="Genomic_DNA"/>
</dbReference>
<keyword evidence="2" id="KW-1185">Reference proteome</keyword>
<dbReference type="PATRIC" id="fig|176090.4.peg.358"/>
<evidence type="ECO:0000313" key="1">
    <source>
        <dbReference type="EMBL" id="KGM37868.1"/>
    </source>
</evidence>
<gene>
    <name evidence="1" type="ORF">SSIN_0360</name>
</gene>
<name>A0A0A0DJ65_9STRE</name>
<proteinExistence type="predicted"/>
<protein>
    <submittedName>
        <fullName evidence="1">Uncharacterized protein</fullName>
    </submittedName>
</protein>
<evidence type="ECO:0000313" key="2">
    <source>
        <dbReference type="Proteomes" id="UP000030019"/>
    </source>
</evidence>
<organism evidence="1 2">
    <name type="scientific">Streptococcus sinensis</name>
    <dbReference type="NCBI Taxonomy" id="176090"/>
    <lineage>
        <taxon>Bacteria</taxon>
        <taxon>Bacillati</taxon>
        <taxon>Bacillota</taxon>
        <taxon>Bacilli</taxon>
        <taxon>Lactobacillales</taxon>
        <taxon>Streptococcaceae</taxon>
        <taxon>Streptococcus</taxon>
    </lineage>
</organism>
<sequence length="45" mass="5053">MVSGGFRLDFLLETAGLPRSTDDYQLKQLDKELKEEIQAIIVASI</sequence>